<dbReference type="Pfam" id="PF02622">
    <property type="entry name" value="DUF179"/>
    <property type="match status" value="1"/>
</dbReference>
<protein>
    <submittedName>
        <fullName evidence="2">YqgE/AlgH family protein</fullName>
    </submittedName>
</protein>
<sequence length="195" mass="21552">MHIESLHIRRQLIEPHRGALLVAEPFLDEGCFRRAVICLAEYSEKGAVGFVLNSPTHYHLNELLEGVGSIPSIPVYCGGPVGTDHLFFLHDIASLPGAVEVASGLFANGDFDMLLDFMRSDEGVCRHVKFLIGYSGWSPGQLDGELRQESWAVTTMQSPASCLAATDDSFWRETVRSMGEGYRLWLNSPQEPSLN</sequence>
<evidence type="ECO:0000313" key="2">
    <source>
        <dbReference type="EMBL" id="HJG89709.1"/>
    </source>
</evidence>
<dbReference type="PANTHER" id="PTHR30327">
    <property type="entry name" value="UNCHARACTERIZED PROTEIN YQGE"/>
    <property type="match status" value="1"/>
</dbReference>
<gene>
    <name evidence="2" type="ORF">K8U91_09625</name>
</gene>
<organism evidence="2 3">
    <name type="scientific">Barnesiella viscericola</name>
    <dbReference type="NCBI Taxonomy" id="397865"/>
    <lineage>
        <taxon>Bacteria</taxon>
        <taxon>Pseudomonadati</taxon>
        <taxon>Bacteroidota</taxon>
        <taxon>Bacteroidia</taxon>
        <taxon>Bacteroidales</taxon>
        <taxon>Barnesiellaceae</taxon>
        <taxon>Barnesiella</taxon>
    </lineage>
</organism>
<dbReference type="RefSeq" id="WP_273306774.1">
    <property type="nucleotide sequence ID" value="NZ_CASDXW010000003.1"/>
</dbReference>
<dbReference type="EMBL" id="DYUD01000025">
    <property type="protein sequence ID" value="HJG89709.1"/>
    <property type="molecule type" value="Genomic_DNA"/>
</dbReference>
<reference evidence="2" key="1">
    <citation type="journal article" date="2021" name="PeerJ">
        <title>Extensive microbial diversity within the chicken gut microbiome revealed by metagenomics and culture.</title>
        <authorList>
            <person name="Gilroy R."/>
            <person name="Ravi A."/>
            <person name="Getino M."/>
            <person name="Pursley I."/>
            <person name="Horton D.L."/>
            <person name="Alikhan N.F."/>
            <person name="Baker D."/>
            <person name="Gharbi K."/>
            <person name="Hall N."/>
            <person name="Watson M."/>
            <person name="Adriaenssens E.M."/>
            <person name="Foster-Nyarko E."/>
            <person name="Jarju S."/>
            <person name="Secka A."/>
            <person name="Antonio M."/>
            <person name="Oren A."/>
            <person name="Chaudhuri R.R."/>
            <person name="La Ragione R."/>
            <person name="Hildebrand F."/>
            <person name="Pallen M.J."/>
        </authorList>
    </citation>
    <scope>NUCLEOTIDE SEQUENCE</scope>
    <source>
        <strain evidence="2">CHK121-7720</strain>
    </source>
</reference>
<dbReference type="Proteomes" id="UP000757103">
    <property type="component" value="Unassembled WGS sequence"/>
</dbReference>
<dbReference type="PANTHER" id="PTHR30327:SF1">
    <property type="entry name" value="UPF0301 PROTEIN YQGE"/>
    <property type="match status" value="1"/>
</dbReference>
<dbReference type="GO" id="GO:0005829">
    <property type="term" value="C:cytosol"/>
    <property type="evidence" value="ECO:0007669"/>
    <property type="project" value="TreeGrafter"/>
</dbReference>
<dbReference type="InterPro" id="IPR003774">
    <property type="entry name" value="AlgH-like"/>
</dbReference>
<comment type="similarity">
    <text evidence="1">Belongs to the UPF0301 (AlgH) family.</text>
</comment>
<evidence type="ECO:0000313" key="3">
    <source>
        <dbReference type="Proteomes" id="UP000757103"/>
    </source>
</evidence>
<evidence type="ECO:0000256" key="1">
    <source>
        <dbReference type="ARBA" id="ARBA00009600"/>
    </source>
</evidence>
<proteinExistence type="inferred from homology"/>
<name>A0A921SVS6_9BACT</name>
<dbReference type="Gene3D" id="3.40.1740.10">
    <property type="entry name" value="VC0467-like"/>
    <property type="match status" value="1"/>
</dbReference>
<reference evidence="2" key="2">
    <citation type="submission" date="2021-09" db="EMBL/GenBank/DDBJ databases">
        <authorList>
            <person name="Gilroy R."/>
        </authorList>
    </citation>
    <scope>NUCLEOTIDE SEQUENCE</scope>
    <source>
        <strain evidence="2">CHK121-7720</strain>
    </source>
</reference>
<accession>A0A921SVS6</accession>
<dbReference type="SUPFAM" id="SSF143456">
    <property type="entry name" value="VC0467-like"/>
    <property type="match status" value="1"/>
</dbReference>
<dbReference type="AlphaFoldDB" id="A0A921SVS6"/>
<comment type="caution">
    <text evidence="2">The sequence shown here is derived from an EMBL/GenBank/DDBJ whole genome shotgun (WGS) entry which is preliminary data.</text>
</comment>